<dbReference type="AlphaFoldDB" id="M5FST2"/>
<reference evidence="2 3" key="1">
    <citation type="journal article" date="2012" name="Science">
        <title>The Paleozoic origin of enzymatic lignin decomposition reconstructed from 31 fungal genomes.</title>
        <authorList>
            <person name="Floudas D."/>
            <person name="Binder M."/>
            <person name="Riley R."/>
            <person name="Barry K."/>
            <person name="Blanchette R.A."/>
            <person name="Henrissat B."/>
            <person name="Martinez A.T."/>
            <person name="Otillar R."/>
            <person name="Spatafora J.W."/>
            <person name="Yadav J.S."/>
            <person name="Aerts A."/>
            <person name="Benoit I."/>
            <person name="Boyd A."/>
            <person name="Carlson A."/>
            <person name="Copeland A."/>
            <person name="Coutinho P.M."/>
            <person name="de Vries R.P."/>
            <person name="Ferreira P."/>
            <person name="Findley K."/>
            <person name="Foster B."/>
            <person name="Gaskell J."/>
            <person name="Glotzer D."/>
            <person name="Gorecki P."/>
            <person name="Heitman J."/>
            <person name="Hesse C."/>
            <person name="Hori C."/>
            <person name="Igarashi K."/>
            <person name="Jurgens J.A."/>
            <person name="Kallen N."/>
            <person name="Kersten P."/>
            <person name="Kohler A."/>
            <person name="Kuees U."/>
            <person name="Kumar T.K.A."/>
            <person name="Kuo A."/>
            <person name="LaButti K."/>
            <person name="Larrondo L.F."/>
            <person name="Lindquist E."/>
            <person name="Ling A."/>
            <person name="Lombard V."/>
            <person name="Lucas S."/>
            <person name="Lundell T."/>
            <person name="Martin R."/>
            <person name="McLaughlin D.J."/>
            <person name="Morgenstern I."/>
            <person name="Morin E."/>
            <person name="Murat C."/>
            <person name="Nagy L.G."/>
            <person name="Nolan M."/>
            <person name="Ohm R.A."/>
            <person name="Patyshakuliyeva A."/>
            <person name="Rokas A."/>
            <person name="Ruiz-Duenas F.J."/>
            <person name="Sabat G."/>
            <person name="Salamov A."/>
            <person name="Samejima M."/>
            <person name="Schmutz J."/>
            <person name="Slot J.C."/>
            <person name="St John F."/>
            <person name="Stenlid J."/>
            <person name="Sun H."/>
            <person name="Sun S."/>
            <person name="Syed K."/>
            <person name="Tsang A."/>
            <person name="Wiebenga A."/>
            <person name="Young D."/>
            <person name="Pisabarro A."/>
            <person name="Eastwood D.C."/>
            <person name="Martin F."/>
            <person name="Cullen D."/>
            <person name="Grigoriev I.V."/>
            <person name="Hibbett D.S."/>
        </authorList>
    </citation>
    <scope>NUCLEOTIDE SEQUENCE [LARGE SCALE GENOMIC DNA]</scope>
    <source>
        <strain evidence="2 3">DJM-731 SS1</strain>
    </source>
</reference>
<sequence>MDSSGADVADIPTSEPEVKPASQAVDYREYIGQFVRGPPTESFEDNLLPEYKYITSWPSAGWTNDVMTYANLIHLALLTQRIPILPPFAPSHLSLSAGFPPVCEVFDIPRLSKELGIPILEWRDVKDEASEAWDVLGCWSTWSTWHESERPSIVLSELKLDVSYTGVPDSFKLFPQDVRDPHVSLNKIMQLAFPSVRKSALQKHHPAPARLSGLSLEPSEHLLCYDYLYYTSVDTYYEWWQDWSPQWRLVGTHMHWRERVDRIAKEYLMRHFGTEDVDSLPPFIVIHARRGDFLGQCETANVDCLPTLAQMKTKVEQMQIALAEKGIVTDHVLVTSDETDPGWWAAIVELGWTHIDHTAFRTEARFGKWYGPILDAAFHSMGAAVIGTERSTMSLLGERRAHDWQDAPTTRLMLMEP</sequence>
<dbReference type="OrthoDB" id="423313at2759"/>
<evidence type="ECO:0000256" key="1">
    <source>
        <dbReference type="SAM" id="MobiDB-lite"/>
    </source>
</evidence>
<dbReference type="CDD" id="cd11296">
    <property type="entry name" value="O-FucT_like"/>
    <property type="match status" value="1"/>
</dbReference>
<accession>M5FST2</accession>
<name>M5FST2_DACPD</name>
<evidence type="ECO:0000313" key="2">
    <source>
        <dbReference type="EMBL" id="EJT99008.1"/>
    </source>
</evidence>
<proteinExistence type="predicted"/>
<dbReference type="GeneID" id="63690450"/>
<dbReference type="EMBL" id="JH795871">
    <property type="protein sequence ID" value="EJT99008.1"/>
    <property type="molecule type" value="Genomic_DNA"/>
</dbReference>
<organism evidence="2 3">
    <name type="scientific">Dacryopinax primogenitus (strain DJM 731)</name>
    <name type="common">Brown rot fungus</name>
    <dbReference type="NCBI Taxonomy" id="1858805"/>
    <lineage>
        <taxon>Eukaryota</taxon>
        <taxon>Fungi</taxon>
        <taxon>Dikarya</taxon>
        <taxon>Basidiomycota</taxon>
        <taxon>Agaricomycotina</taxon>
        <taxon>Dacrymycetes</taxon>
        <taxon>Dacrymycetales</taxon>
        <taxon>Dacrymycetaceae</taxon>
        <taxon>Dacryopinax</taxon>
    </lineage>
</organism>
<protein>
    <submittedName>
        <fullName evidence="2">Uncharacterized protein</fullName>
    </submittedName>
</protein>
<dbReference type="HOGENOM" id="CLU_032339_0_0_1"/>
<dbReference type="Gene3D" id="3.40.50.11350">
    <property type="match status" value="1"/>
</dbReference>
<dbReference type="RefSeq" id="XP_040625906.1">
    <property type="nucleotide sequence ID" value="XM_040775388.1"/>
</dbReference>
<dbReference type="Proteomes" id="UP000030653">
    <property type="component" value="Unassembled WGS sequence"/>
</dbReference>
<evidence type="ECO:0000313" key="3">
    <source>
        <dbReference type="Proteomes" id="UP000030653"/>
    </source>
</evidence>
<gene>
    <name evidence="2" type="ORF">DACRYDRAFT_56709</name>
</gene>
<keyword evidence="3" id="KW-1185">Reference proteome</keyword>
<dbReference type="STRING" id="1858805.M5FST2"/>
<feature type="region of interest" description="Disordered" evidence="1">
    <location>
        <begin position="1"/>
        <end position="22"/>
    </location>
</feature>
<dbReference type="OMA" id="DYLYYAC"/>